<dbReference type="AlphaFoldDB" id="A0A371XJP1"/>
<name>A0A371XJP1_9HYPH</name>
<dbReference type="InterPro" id="IPR035906">
    <property type="entry name" value="MetI-like_sf"/>
</dbReference>
<keyword evidence="3 8" id="KW-0813">Transport</keyword>
<dbReference type="Gene3D" id="1.10.3720.10">
    <property type="entry name" value="MetI-like"/>
    <property type="match status" value="1"/>
</dbReference>
<evidence type="ECO:0000256" key="4">
    <source>
        <dbReference type="ARBA" id="ARBA00022475"/>
    </source>
</evidence>
<protein>
    <submittedName>
        <fullName evidence="10">ABC transporter permease</fullName>
    </submittedName>
</protein>
<dbReference type="InterPro" id="IPR000515">
    <property type="entry name" value="MetI-like"/>
</dbReference>
<sequence length="306" mass="34199">MTEETRDQKDAMTPATLALEAASGRPQAPARRQGRVRWDLVLLIAPLLILVVAIFDVPLLNTLYWSTVDDAGNPTTEHFREFAESSAYMRIIWRTLVIALEVTAITAVAGYALAYWITKLGRRLRMVMLGLVVTTFWVSILVRTYAWIVILGNAGLVNRTLMDLGLISKPVQFLYNELGILIGMVNVLLPFLVLPLYAAMVRLDERLLQVAETLGASRLRIFWQVFFPLTVPTLAASCILIFILSLGFYITPAVLGGGKVPLVANMMDLLINRFARWEIAAVVSVVLMAVTLSLYAIYQWIRERSA</sequence>
<dbReference type="CDD" id="cd06261">
    <property type="entry name" value="TM_PBP2"/>
    <property type="match status" value="1"/>
</dbReference>
<evidence type="ECO:0000256" key="8">
    <source>
        <dbReference type="RuleBase" id="RU363032"/>
    </source>
</evidence>
<comment type="caution">
    <text evidence="10">The sequence shown here is derived from an EMBL/GenBank/DDBJ whole genome shotgun (WGS) entry which is preliminary data.</text>
</comment>
<dbReference type="GO" id="GO:0055085">
    <property type="term" value="P:transmembrane transport"/>
    <property type="evidence" value="ECO:0007669"/>
    <property type="project" value="InterPro"/>
</dbReference>
<feature type="transmembrane region" description="Helical" evidence="8">
    <location>
        <begin position="178"/>
        <end position="200"/>
    </location>
</feature>
<evidence type="ECO:0000313" key="11">
    <source>
        <dbReference type="Proteomes" id="UP000262379"/>
    </source>
</evidence>
<evidence type="ECO:0000256" key="3">
    <source>
        <dbReference type="ARBA" id="ARBA00022448"/>
    </source>
</evidence>
<dbReference type="Proteomes" id="UP000262379">
    <property type="component" value="Unassembled WGS sequence"/>
</dbReference>
<keyword evidence="11" id="KW-1185">Reference proteome</keyword>
<evidence type="ECO:0000313" key="10">
    <source>
        <dbReference type="EMBL" id="RFC69423.1"/>
    </source>
</evidence>
<gene>
    <name evidence="10" type="ORF">DY251_01410</name>
</gene>
<feature type="transmembrane region" description="Helical" evidence="8">
    <location>
        <begin position="91"/>
        <end position="114"/>
    </location>
</feature>
<evidence type="ECO:0000256" key="1">
    <source>
        <dbReference type="ARBA" id="ARBA00004651"/>
    </source>
</evidence>
<evidence type="ECO:0000256" key="2">
    <source>
        <dbReference type="ARBA" id="ARBA00007069"/>
    </source>
</evidence>
<dbReference type="GO" id="GO:0005886">
    <property type="term" value="C:plasma membrane"/>
    <property type="evidence" value="ECO:0007669"/>
    <property type="project" value="UniProtKB-SubCell"/>
</dbReference>
<reference evidence="11" key="1">
    <citation type="submission" date="2018-08" db="EMBL/GenBank/DDBJ databases">
        <authorList>
            <person name="Im W.T."/>
        </authorList>
    </citation>
    <scope>NUCLEOTIDE SEQUENCE [LARGE SCALE GENOMIC DNA]</scope>
    <source>
        <strain evidence="11">LA-28</strain>
    </source>
</reference>
<dbReference type="SUPFAM" id="SSF161098">
    <property type="entry name" value="MetI-like"/>
    <property type="match status" value="1"/>
</dbReference>
<comment type="similarity">
    <text evidence="2">Belongs to the binding-protein-dependent transport system permease family. CysTW subfamily.</text>
</comment>
<dbReference type="PROSITE" id="PS50928">
    <property type="entry name" value="ABC_TM1"/>
    <property type="match status" value="1"/>
</dbReference>
<evidence type="ECO:0000259" key="9">
    <source>
        <dbReference type="PROSITE" id="PS50928"/>
    </source>
</evidence>
<feature type="transmembrane region" description="Helical" evidence="8">
    <location>
        <begin position="221"/>
        <end position="254"/>
    </location>
</feature>
<dbReference type="Pfam" id="PF00528">
    <property type="entry name" value="BPD_transp_1"/>
    <property type="match status" value="1"/>
</dbReference>
<comment type="subcellular location">
    <subcellularLocation>
        <location evidence="1 8">Cell membrane</location>
        <topology evidence="1 8">Multi-pass membrane protein</topology>
    </subcellularLocation>
</comment>
<keyword evidence="7 8" id="KW-0472">Membrane</keyword>
<dbReference type="PANTHER" id="PTHR42929:SF5">
    <property type="entry name" value="ABC TRANSPORTER PERMEASE PROTEIN"/>
    <property type="match status" value="1"/>
</dbReference>
<feature type="transmembrane region" description="Helical" evidence="8">
    <location>
        <begin position="274"/>
        <end position="298"/>
    </location>
</feature>
<evidence type="ECO:0000256" key="6">
    <source>
        <dbReference type="ARBA" id="ARBA00022989"/>
    </source>
</evidence>
<keyword evidence="4" id="KW-1003">Cell membrane</keyword>
<evidence type="ECO:0000256" key="5">
    <source>
        <dbReference type="ARBA" id="ARBA00022692"/>
    </source>
</evidence>
<organism evidence="10 11">
    <name type="scientific">Mesorhizobium denitrificans</name>
    <dbReference type="NCBI Taxonomy" id="2294114"/>
    <lineage>
        <taxon>Bacteria</taxon>
        <taxon>Pseudomonadati</taxon>
        <taxon>Pseudomonadota</taxon>
        <taxon>Alphaproteobacteria</taxon>
        <taxon>Hyphomicrobiales</taxon>
        <taxon>Phyllobacteriaceae</taxon>
        <taxon>Mesorhizobium</taxon>
    </lineage>
</organism>
<keyword evidence="5 8" id="KW-0812">Transmembrane</keyword>
<dbReference type="EMBL" id="QURN01000001">
    <property type="protein sequence ID" value="RFC69423.1"/>
    <property type="molecule type" value="Genomic_DNA"/>
</dbReference>
<feature type="transmembrane region" description="Helical" evidence="8">
    <location>
        <begin position="126"/>
        <end position="150"/>
    </location>
</feature>
<proteinExistence type="inferred from homology"/>
<dbReference type="PANTHER" id="PTHR42929">
    <property type="entry name" value="INNER MEMBRANE ABC TRANSPORTER PERMEASE PROTEIN YDCU-RELATED-RELATED"/>
    <property type="match status" value="1"/>
</dbReference>
<accession>A0A371XJP1</accession>
<feature type="transmembrane region" description="Helical" evidence="8">
    <location>
        <begin position="40"/>
        <end position="60"/>
    </location>
</feature>
<dbReference type="RefSeq" id="WP_116622043.1">
    <property type="nucleotide sequence ID" value="NZ_QURN01000001.1"/>
</dbReference>
<keyword evidence="6 8" id="KW-1133">Transmembrane helix</keyword>
<evidence type="ECO:0000256" key="7">
    <source>
        <dbReference type="ARBA" id="ARBA00023136"/>
    </source>
</evidence>
<feature type="domain" description="ABC transmembrane type-1" evidence="9">
    <location>
        <begin position="92"/>
        <end position="298"/>
    </location>
</feature>